<name>A0A9Q3FF93_9BASI</name>
<feature type="region of interest" description="Disordered" evidence="1">
    <location>
        <begin position="59"/>
        <end position="100"/>
    </location>
</feature>
<evidence type="ECO:0000313" key="2">
    <source>
        <dbReference type="EMBL" id="MBW0538968.1"/>
    </source>
</evidence>
<evidence type="ECO:0000256" key="1">
    <source>
        <dbReference type="SAM" id="MobiDB-lite"/>
    </source>
</evidence>
<proteinExistence type="predicted"/>
<dbReference type="Proteomes" id="UP000765509">
    <property type="component" value="Unassembled WGS sequence"/>
</dbReference>
<evidence type="ECO:0000313" key="3">
    <source>
        <dbReference type="Proteomes" id="UP000765509"/>
    </source>
</evidence>
<reference evidence="2" key="1">
    <citation type="submission" date="2021-03" db="EMBL/GenBank/DDBJ databases">
        <title>Draft genome sequence of rust myrtle Austropuccinia psidii MF-1, a brazilian biotype.</title>
        <authorList>
            <person name="Quecine M.C."/>
            <person name="Pachon D.M.R."/>
            <person name="Bonatelli M.L."/>
            <person name="Correr F.H."/>
            <person name="Franceschini L.M."/>
            <person name="Leite T.F."/>
            <person name="Margarido G.R.A."/>
            <person name="Almeida C.A."/>
            <person name="Ferrarezi J.A."/>
            <person name="Labate C.A."/>
        </authorList>
    </citation>
    <scope>NUCLEOTIDE SEQUENCE</scope>
    <source>
        <strain evidence="2">MF-1</strain>
    </source>
</reference>
<dbReference type="AlphaFoldDB" id="A0A9Q3FF93"/>
<keyword evidence="3" id="KW-1185">Reference proteome</keyword>
<comment type="caution">
    <text evidence="2">The sequence shown here is derived from an EMBL/GenBank/DDBJ whole genome shotgun (WGS) entry which is preliminary data.</text>
</comment>
<accession>A0A9Q3FF93</accession>
<organism evidence="2 3">
    <name type="scientific">Austropuccinia psidii MF-1</name>
    <dbReference type="NCBI Taxonomy" id="1389203"/>
    <lineage>
        <taxon>Eukaryota</taxon>
        <taxon>Fungi</taxon>
        <taxon>Dikarya</taxon>
        <taxon>Basidiomycota</taxon>
        <taxon>Pucciniomycotina</taxon>
        <taxon>Pucciniomycetes</taxon>
        <taxon>Pucciniales</taxon>
        <taxon>Sphaerophragmiaceae</taxon>
        <taxon>Austropuccinia</taxon>
    </lineage>
</organism>
<gene>
    <name evidence="2" type="ORF">O181_078683</name>
</gene>
<dbReference type="EMBL" id="AVOT02043548">
    <property type="protein sequence ID" value="MBW0538968.1"/>
    <property type="molecule type" value="Genomic_DNA"/>
</dbReference>
<feature type="compositionally biased region" description="Basic residues" evidence="1">
    <location>
        <begin position="80"/>
        <end position="98"/>
    </location>
</feature>
<protein>
    <submittedName>
        <fullName evidence="2">Uncharacterized protein</fullName>
    </submittedName>
</protein>
<sequence>MNSYLQITSFLGQQKTIEPLGGWHPLSCKDKVKNITNLLKNKIILSIYQKKALEIKPDLKKEGPVVSTSHKKSLEQPKGTQKKQRGPRKNQGKGKGKANWHISYPLGYRIPKLEPSAMESVSNLSRTLM</sequence>